<dbReference type="EMBL" id="JADBJN010000001">
    <property type="protein sequence ID" value="KAG5679787.1"/>
    <property type="molecule type" value="Genomic_DNA"/>
</dbReference>
<comment type="cofactor">
    <cofactor evidence="1">
        <name>Mo-molybdopterin</name>
        <dbReference type="ChEBI" id="CHEBI:71302"/>
    </cofactor>
</comment>
<evidence type="ECO:0000256" key="11">
    <source>
        <dbReference type="ARBA" id="ARBA00023140"/>
    </source>
</evidence>
<evidence type="ECO:0000256" key="12">
    <source>
        <dbReference type="ARBA" id="ARBA00034078"/>
    </source>
</evidence>
<evidence type="ECO:0000256" key="7">
    <source>
        <dbReference type="ARBA" id="ARBA00022723"/>
    </source>
</evidence>
<dbReference type="FunFam" id="3.30.365.10:FF:000004">
    <property type="entry name" value="Xanthine dehydrogenase oxidase"/>
    <property type="match status" value="1"/>
</dbReference>
<dbReference type="Proteomes" id="UP001107558">
    <property type="component" value="Chromosome 1"/>
</dbReference>
<dbReference type="Gene3D" id="3.90.1170.50">
    <property type="entry name" value="Aldehyde oxidase/xanthine dehydrogenase, a/b hammerhead"/>
    <property type="match status" value="1"/>
</dbReference>
<evidence type="ECO:0000313" key="15">
    <source>
        <dbReference type="Proteomes" id="UP001107558"/>
    </source>
</evidence>
<keyword evidence="10" id="KW-0411">Iron-sulfur</keyword>
<dbReference type="AlphaFoldDB" id="A0A9J6CDE5"/>
<dbReference type="InterPro" id="IPR037165">
    <property type="entry name" value="AldOxase/xan_DH_Mopterin-bd_sf"/>
</dbReference>
<dbReference type="GO" id="GO:0005777">
    <property type="term" value="C:peroxisome"/>
    <property type="evidence" value="ECO:0007669"/>
    <property type="project" value="UniProtKB-SubCell"/>
</dbReference>
<evidence type="ECO:0000256" key="9">
    <source>
        <dbReference type="ARBA" id="ARBA00023004"/>
    </source>
</evidence>
<keyword evidence="15" id="KW-1185">Reference proteome</keyword>
<comment type="subunit">
    <text evidence="5">Homodimer.</text>
</comment>
<dbReference type="InterPro" id="IPR036683">
    <property type="entry name" value="CO_DH_flav_C_dom_sf"/>
</dbReference>
<dbReference type="PANTHER" id="PTHR45444:SF3">
    <property type="entry name" value="XANTHINE DEHYDROGENASE"/>
    <property type="match status" value="1"/>
</dbReference>
<keyword evidence="9" id="KW-0408">Iron</keyword>
<organism evidence="14 15">
    <name type="scientific">Polypedilum vanderplanki</name>
    <name type="common">Sleeping chironomid midge</name>
    <dbReference type="NCBI Taxonomy" id="319348"/>
    <lineage>
        <taxon>Eukaryota</taxon>
        <taxon>Metazoa</taxon>
        <taxon>Ecdysozoa</taxon>
        <taxon>Arthropoda</taxon>
        <taxon>Hexapoda</taxon>
        <taxon>Insecta</taxon>
        <taxon>Pterygota</taxon>
        <taxon>Neoptera</taxon>
        <taxon>Endopterygota</taxon>
        <taxon>Diptera</taxon>
        <taxon>Nematocera</taxon>
        <taxon>Chironomoidea</taxon>
        <taxon>Chironomidae</taxon>
        <taxon>Chironominae</taxon>
        <taxon>Polypedilum</taxon>
        <taxon>Polypedilum</taxon>
    </lineage>
</organism>
<evidence type="ECO:0000256" key="3">
    <source>
        <dbReference type="ARBA" id="ARBA00004275"/>
    </source>
</evidence>
<dbReference type="InterPro" id="IPR000674">
    <property type="entry name" value="Ald_Oxase/Xan_DH_a/b"/>
</dbReference>
<dbReference type="SUPFAM" id="SSF56003">
    <property type="entry name" value="Molybdenum cofactor-binding domain"/>
    <property type="match status" value="1"/>
</dbReference>
<dbReference type="Pfam" id="PF02738">
    <property type="entry name" value="MoCoBD_1"/>
    <property type="match status" value="1"/>
</dbReference>
<dbReference type="InterPro" id="IPR036318">
    <property type="entry name" value="FAD-bd_PCMH-like_sf"/>
</dbReference>
<dbReference type="InterPro" id="IPR016166">
    <property type="entry name" value="FAD-bd_PCMH"/>
</dbReference>
<dbReference type="GO" id="GO:0051537">
    <property type="term" value="F:2 iron, 2 sulfur cluster binding"/>
    <property type="evidence" value="ECO:0007669"/>
    <property type="project" value="UniProtKB-KW"/>
</dbReference>
<evidence type="ECO:0000256" key="4">
    <source>
        <dbReference type="ARBA" id="ARBA00006849"/>
    </source>
</evidence>
<evidence type="ECO:0000256" key="6">
    <source>
        <dbReference type="ARBA" id="ARBA00022714"/>
    </source>
</evidence>
<keyword evidence="8" id="KW-0560">Oxidoreductase</keyword>
<accession>A0A9J6CDE5</accession>
<dbReference type="Gene3D" id="3.30.465.10">
    <property type="match status" value="1"/>
</dbReference>
<dbReference type="GO" id="GO:0071949">
    <property type="term" value="F:FAD binding"/>
    <property type="evidence" value="ECO:0007669"/>
    <property type="project" value="InterPro"/>
</dbReference>
<evidence type="ECO:0000256" key="5">
    <source>
        <dbReference type="ARBA" id="ARBA00011738"/>
    </source>
</evidence>
<evidence type="ECO:0000256" key="10">
    <source>
        <dbReference type="ARBA" id="ARBA00023014"/>
    </source>
</evidence>
<sequence length="883" mass="97882">MLHWFSGTQVRNVASIGGNIVTSSPISDLNPILLAAGAKLEVQTSLMKGKEWNRKLIEIVNQSLIDEIPLSFDAPGGNVVYRRSLTLSLFFKAFLSISQELDKSLNLNILTDRDRSGIESYQNLTPKSSQLFENVSSDQPLTDPVLVPKFIHQRCNKQQEESNLFTKAHAKIISIDASEALKQPGIHAFFTAKDVDQSRFINGLLAKDEEIFISETVTSEGQILGAIVGDNQIIAQRAAKLVKVEYEELSPVIITLEDAIKQNSYFPGFPHVVSNGNIEKILNEADHVIKGEVRLGGQEHFYIETHSNLAIPKDADEIEIFSSTQQPGEVQRHVANFLNIPQNKVVCRTKRIGGGFGGKETRGSLATLPVAFAAYKLKRPVRMILDRDEDMMITGGRNPMLFKYKIACTKEGKILGCDVRAFINAGYSLDYSHYVIESAYSSIANCYKFNVVNYEFNVLKTNTRSNTAFRGFGSPQGMLAAETIIRDVARITGKDYLEIMDLNMCENGYVLHYKQILENCNIRRCFEEVKINSDLENRRKSVAKFNSENRWKKRGISIVNNLFGIGFPPKFMNQGGALVHIYLDGSVLVSHGGVEMGQGLHTKMIQVASRVLNVPMEIIHIQETATDKVPNATSTAASVSSDLYGGAVMNACEILNERLAPYKKKMPNASWDDWIKVAYFDRVSLSTTGFYATPDIGPEINKPKNYFTHGSAVSEVEIDCLTGDHQVIRTDIVMDVGSSLNPAIDIGQIEGAFMQGYGLFVLEELIYSPNGTLYSRGPGMYKIPSFGNIPAEFNVSLLTDAPNPRAVFSSRAVGEPPLFLASSVYFAIKEAIGAARKEEGLDSHFYLQAPATAARIRVACQDKIVEKFETLKNESLTPWNVDL</sequence>
<name>A0A9J6CDE5_POLVA</name>
<comment type="similarity">
    <text evidence="4">Belongs to the xanthine dehydrogenase family.</text>
</comment>
<evidence type="ECO:0000256" key="2">
    <source>
        <dbReference type="ARBA" id="ARBA00001974"/>
    </source>
</evidence>
<dbReference type="GO" id="GO:0016491">
    <property type="term" value="F:oxidoreductase activity"/>
    <property type="evidence" value="ECO:0007669"/>
    <property type="project" value="UniProtKB-KW"/>
</dbReference>
<dbReference type="InterPro" id="IPR008274">
    <property type="entry name" value="AldOxase/xan_DH_MoCoBD1"/>
</dbReference>
<feature type="domain" description="FAD-binding PCMH-type" evidence="13">
    <location>
        <begin position="1"/>
        <end position="92"/>
    </location>
</feature>
<gene>
    <name evidence="14" type="ORF">PVAND_009325</name>
</gene>
<evidence type="ECO:0000313" key="14">
    <source>
        <dbReference type="EMBL" id="KAG5679787.1"/>
    </source>
</evidence>
<comment type="subcellular location">
    <subcellularLocation>
        <location evidence="3">Peroxisome</location>
    </subcellularLocation>
</comment>
<dbReference type="Pfam" id="PF01315">
    <property type="entry name" value="Ald_Xan_dh_C"/>
    <property type="match status" value="1"/>
</dbReference>
<dbReference type="Pfam" id="PF20256">
    <property type="entry name" value="MoCoBD_2"/>
    <property type="match status" value="1"/>
</dbReference>
<dbReference type="Gene3D" id="3.30.365.10">
    <property type="entry name" value="Aldehyde oxidase/xanthine dehydrogenase, molybdopterin binding domain"/>
    <property type="match status" value="4"/>
</dbReference>
<dbReference type="SUPFAM" id="SSF56176">
    <property type="entry name" value="FAD-binding/transporter-associated domain-like"/>
    <property type="match status" value="1"/>
</dbReference>
<dbReference type="Pfam" id="PF00941">
    <property type="entry name" value="FAD_binding_5"/>
    <property type="match status" value="1"/>
</dbReference>
<dbReference type="OrthoDB" id="8300278at2759"/>
<dbReference type="SUPFAM" id="SSF55447">
    <property type="entry name" value="CO dehydrogenase flavoprotein C-terminal domain-like"/>
    <property type="match status" value="1"/>
</dbReference>
<comment type="cofactor">
    <cofactor evidence="2">
        <name>FAD</name>
        <dbReference type="ChEBI" id="CHEBI:57692"/>
    </cofactor>
</comment>
<dbReference type="FunFam" id="3.30.365.10:FF:000001">
    <property type="entry name" value="Xanthine dehydrogenase oxidase"/>
    <property type="match status" value="1"/>
</dbReference>
<dbReference type="FunFam" id="3.90.1170.50:FF:000001">
    <property type="entry name" value="Aldehyde oxidase 1"/>
    <property type="match status" value="1"/>
</dbReference>
<dbReference type="PANTHER" id="PTHR45444">
    <property type="entry name" value="XANTHINE DEHYDROGENASE"/>
    <property type="match status" value="1"/>
</dbReference>
<evidence type="ECO:0000256" key="8">
    <source>
        <dbReference type="ARBA" id="ARBA00023002"/>
    </source>
</evidence>
<dbReference type="FunFam" id="3.30.365.10:FF:000002">
    <property type="entry name" value="Xanthine dehydrogenase oxidase"/>
    <property type="match status" value="1"/>
</dbReference>
<reference evidence="14" key="1">
    <citation type="submission" date="2021-03" db="EMBL/GenBank/DDBJ databases">
        <title>Chromosome level genome of the anhydrobiotic midge Polypedilum vanderplanki.</title>
        <authorList>
            <person name="Yoshida Y."/>
            <person name="Kikawada T."/>
            <person name="Gusev O."/>
        </authorList>
    </citation>
    <scope>NUCLEOTIDE SEQUENCE</scope>
    <source>
        <strain evidence="14">NIAS01</strain>
        <tissue evidence="14">Whole body or cell culture</tissue>
    </source>
</reference>
<dbReference type="SMART" id="SM01008">
    <property type="entry name" value="Ald_Xan_dh_C"/>
    <property type="match status" value="1"/>
</dbReference>
<evidence type="ECO:0000259" key="13">
    <source>
        <dbReference type="PROSITE" id="PS51387"/>
    </source>
</evidence>
<dbReference type="GO" id="GO:0005506">
    <property type="term" value="F:iron ion binding"/>
    <property type="evidence" value="ECO:0007669"/>
    <property type="project" value="InterPro"/>
</dbReference>
<dbReference type="InterPro" id="IPR016208">
    <property type="entry name" value="Ald_Oxase/xanthine_DH-like"/>
</dbReference>
<dbReference type="InterPro" id="IPR016169">
    <property type="entry name" value="FAD-bd_PCMH_sub2"/>
</dbReference>
<dbReference type="InterPro" id="IPR046867">
    <property type="entry name" value="AldOxase/xan_DH_MoCoBD2"/>
</dbReference>
<dbReference type="InterPro" id="IPR036856">
    <property type="entry name" value="Ald_Oxase/Xan_DH_a/b_sf"/>
</dbReference>
<keyword evidence="11" id="KW-0576">Peroxisome</keyword>
<evidence type="ECO:0000256" key="1">
    <source>
        <dbReference type="ARBA" id="ARBA00001924"/>
    </source>
</evidence>
<dbReference type="InterPro" id="IPR002346">
    <property type="entry name" value="Mopterin_DH_FAD-bd"/>
</dbReference>
<proteinExistence type="inferred from homology"/>
<protein>
    <recommendedName>
        <fullName evidence="13">FAD-binding PCMH-type domain-containing protein</fullName>
    </recommendedName>
</protein>
<keyword evidence="6" id="KW-0001">2Fe-2S</keyword>
<dbReference type="PROSITE" id="PS51387">
    <property type="entry name" value="FAD_PCMH"/>
    <property type="match status" value="1"/>
</dbReference>
<keyword evidence="7" id="KW-0479">Metal-binding</keyword>
<comment type="cofactor">
    <cofactor evidence="12">
        <name>[2Fe-2S] cluster</name>
        <dbReference type="ChEBI" id="CHEBI:190135"/>
    </cofactor>
</comment>
<dbReference type="SUPFAM" id="SSF54665">
    <property type="entry name" value="CO dehydrogenase molybdoprotein N-domain-like"/>
    <property type="match status" value="1"/>
</dbReference>
<comment type="caution">
    <text evidence="14">The sequence shown here is derived from an EMBL/GenBank/DDBJ whole genome shotgun (WGS) entry which is preliminary data.</text>
</comment>